<evidence type="ECO:0000256" key="5">
    <source>
        <dbReference type="ARBA" id="ARBA00022833"/>
    </source>
</evidence>
<dbReference type="PANTHER" id="PTHR43690">
    <property type="entry name" value="NARDILYSIN"/>
    <property type="match status" value="1"/>
</dbReference>
<gene>
    <name evidence="9" type="ORF">GNI_105620</name>
</gene>
<dbReference type="InterPro" id="IPR011249">
    <property type="entry name" value="Metalloenz_LuxS/M16"/>
</dbReference>
<keyword evidence="10" id="KW-1185">Reference proteome</keyword>
<evidence type="ECO:0000256" key="6">
    <source>
        <dbReference type="ARBA" id="ARBA00023049"/>
    </source>
</evidence>
<reference evidence="9" key="1">
    <citation type="submission" date="2013-12" db="EMBL/GenBank/DDBJ databases">
        <authorList>
            <person name="Omoto C.K."/>
            <person name="Sibley D."/>
            <person name="Venepally P."/>
            <person name="Hadjithomas M."/>
            <person name="Karamycheva S."/>
            <person name="Brunk B."/>
            <person name="Roos D."/>
            <person name="Caler E."/>
            <person name="Lorenzi H."/>
        </authorList>
    </citation>
    <scope>NUCLEOTIDE SEQUENCE</scope>
</reference>
<keyword evidence="5" id="KW-0862">Zinc</keyword>
<evidence type="ECO:0000313" key="9">
    <source>
        <dbReference type="EMBL" id="EZG56102.1"/>
    </source>
</evidence>
<dbReference type="GeneID" id="22913755"/>
<comment type="similarity">
    <text evidence="1">Belongs to the peptidase M16 family.</text>
</comment>
<dbReference type="GO" id="GO:0008237">
    <property type="term" value="F:metallopeptidase activity"/>
    <property type="evidence" value="ECO:0007669"/>
    <property type="project" value="UniProtKB-KW"/>
</dbReference>
<dbReference type="OrthoDB" id="952271at2759"/>
<evidence type="ECO:0000256" key="7">
    <source>
        <dbReference type="SAM" id="MobiDB-lite"/>
    </source>
</evidence>
<dbReference type="InterPro" id="IPR011765">
    <property type="entry name" value="Pept_M16_N"/>
</dbReference>
<evidence type="ECO:0000256" key="1">
    <source>
        <dbReference type="ARBA" id="ARBA00007261"/>
    </source>
</evidence>
<evidence type="ECO:0000259" key="8">
    <source>
        <dbReference type="Pfam" id="PF00675"/>
    </source>
</evidence>
<dbReference type="SUPFAM" id="SSF63411">
    <property type="entry name" value="LuxS/MPP-like metallohydrolase"/>
    <property type="match status" value="3"/>
</dbReference>
<evidence type="ECO:0000256" key="2">
    <source>
        <dbReference type="ARBA" id="ARBA00022670"/>
    </source>
</evidence>
<dbReference type="EMBL" id="AFNH02000788">
    <property type="protein sequence ID" value="EZG56102.1"/>
    <property type="molecule type" value="Genomic_DNA"/>
</dbReference>
<dbReference type="InterPro" id="IPR050626">
    <property type="entry name" value="Peptidase_M16"/>
</dbReference>
<sequence>MGCSPSRDSHSASGVGNAINYENSRSPRTLPSDLTPPPLSGVTPPELPDREPISIDLESLPQDYKRLISKAVYVDNLLDLLGDGTAGGSRAGAPKCRCVFVQYKSDVPLAGIAISTISGTLWENVLYPNEPGRPQGIAHLVEHLIYSKPTPDADDVRQWFADRNGDSNACTTDSDMRMWFTVPPKFVLGALRMMLTCMYKRKHYGDKAELEREMLSVDEEYAGMCEQYEVRVVSLLKKICHPANPWHNCFTCGNSGTLSEKKYPDIQDRCLEFHNNILKQQDTNLVIVSSHSVEELIKMSLDCAIESELGTCTPTRDNCKPHALKRPFPLAFHKGKNLPSLLILDAYEWKCEFRFVLPEFTNPMRMQHAMSFISHMFRQQAPGSFLTVLHQKGLTYGVSGCRSYGGFGQNFFDIEFLVNEYYTEEGDPEGMKGEDPVTQGVVWLRLMRRIGRALFTYLKLLAHECAKDPKNFLPFEDFKVIKKFQYQSTAGPDALSLANDIAARMSTTLKRRIDDESRLAEIIIDPAPDLEAEDMAAAIGELVNKHFTIENAICILAGPKFSQKQYPEWVSHRGSWLLNKDQVRADAILRGDMSENSTQLIWETDPWFGTKYTICNLPDKLGEYFRADGSDQGGNMPVPPQTPSSIGVEAAAGMAGAKMTSPRSKSGRSVTASKHVVQGGTKGPSPSCAAAGTEVDRYHLKRHGSIWGAECFDTSFSVQQHNRYLPKEEDLKLRRLESAFRIPATSLTEHETVSVITPSQTLMRVGENELPKSVQLYLHRHTTDVAGSVQVTTRFFLPCLQPTETDVGKIYTRGTITAAVGRSWEDSGFLSKMLLGRIMLRCLANRLRAVSNEAAVAGISFGVNLTSPMNEGQMALELSISGYSGSNTRDLFRHVFESLLGTTEEQLGDITSALSEVKSSLSVQMQNCKYDGRSQLTPNMGLVLIPVSVPIPSQLRVLEQIEKKDVLNFMGFTSGKWTASKMFGGATIVCAIGGNVSVDEAVHDWMDGCLLTPLRTRKVDLSVTHTALTDPERGESGHGDDNVKRLPFHVAVLDLDHVSQLLPDVVDRNNEICLHQTPGGQSGRGEMVAGNEYLYAYNNNDNGRIVQISVNCDTDESKTGLLIVLLKAIEQEFFSWIRDVNNLAYYLSVTFKTVGLDASVLSFAICSTTASLEQLLLCSLQVIDAPRRPSSRTKIKVEDTRVFKSLSRVWESEEAYNDLRDSVVHMLREDSDVEGLDNRHRVLIGGLFSGAHDFDANAEIADNLQNTTYEQMLDFMEDVLKQRSRLVQLSCDPKTAAHYGLQDAEYHQGVKAATFGPNKALKELVTAASRIDQRTWVQLRDPRSLHRIMYNQNKTTKTNAKTKAEFARKPRAYRRGTIAVKK</sequence>
<comment type="caution">
    <text evidence="9">The sequence shown here is derived from an EMBL/GenBank/DDBJ whole genome shotgun (WGS) entry which is preliminary data.</text>
</comment>
<keyword evidence="2" id="KW-0645">Protease</keyword>
<protein>
    <submittedName>
        <fullName evidence="9">Peptidase</fullName>
    </submittedName>
</protein>
<keyword evidence="3" id="KW-0479">Metal-binding</keyword>
<proteinExistence type="inferred from homology"/>
<dbReference type="Gene3D" id="3.30.830.10">
    <property type="entry name" value="Metalloenzyme, LuxS/M16 peptidase-like"/>
    <property type="match status" value="4"/>
</dbReference>
<feature type="region of interest" description="Disordered" evidence="7">
    <location>
        <begin position="1"/>
        <end position="52"/>
    </location>
</feature>
<evidence type="ECO:0000256" key="3">
    <source>
        <dbReference type="ARBA" id="ARBA00022723"/>
    </source>
</evidence>
<keyword evidence="4" id="KW-0378">Hydrolase</keyword>
<keyword evidence="6" id="KW-0482">Metalloprotease</keyword>
<dbReference type="Proteomes" id="UP000019763">
    <property type="component" value="Unassembled WGS sequence"/>
</dbReference>
<dbReference type="VEuPathDB" id="CryptoDB:GNI_105620"/>
<dbReference type="GO" id="GO:0006508">
    <property type="term" value="P:proteolysis"/>
    <property type="evidence" value="ECO:0007669"/>
    <property type="project" value="UniProtKB-KW"/>
</dbReference>
<dbReference type="RefSeq" id="XP_011131335.1">
    <property type="nucleotide sequence ID" value="XM_011133033.1"/>
</dbReference>
<dbReference type="Pfam" id="PF00675">
    <property type="entry name" value="Peptidase_M16"/>
    <property type="match status" value="1"/>
</dbReference>
<feature type="domain" description="Peptidase M16 N-terminal" evidence="8">
    <location>
        <begin position="130"/>
        <end position="236"/>
    </location>
</feature>
<organism evidence="9 10">
    <name type="scientific">Gregarina niphandrodes</name>
    <name type="common">Septate eugregarine</name>
    <dbReference type="NCBI Taxonomy" id="110365"/>
    <lineage>
        <taxon>Eukaryota</taxon>
        <taxon>Sar</taxon>
        <taxon>Alveolata</taxon>
        <taxon>Apicomplexa</taxon>
        <taxon>Conoidasida</taxon>
        <taxon>Gregarinasina</taxon>
        <taxon>Eugregarinorida</taxon>
        <taxon>Gregarinidae</taxon>
        <taxon>Gregarina</taxon>
    </lineage>
</organism>
<accession>A0A023B409</accession>
<name>A0A023B409_GRENI</name>
<dbReference type="eggNOG" id="KOG0959">
    <property type="taxonomic scope" value="Eukaryota"/>
</dbReference>
<evidence type="ECO:0000256" key="4">
    <source>
        <dbReference type="ARBA" id="ARBA00022801"/>
    </source>
</evidence>
<dbReference type="GO" id="GO:0046872">
    <property type="term" value="F:metal ion binding"/>
    <property type="evidence" value="ECO:0007669"/>
    <property type="project" value="UniProtKB-KW"/>
</dbReference>
<evidence type="ECO:0000313" key="10">
    <source>
        <dbReference type="Proteomes" id="UP000019763"/>
    </source>
</evidence>
<dbReference type="PANTHER" id="PTHR43690:SF18">
    <property type="entry name" value="INSULIN-DEGRADING ENZYME-RELATED"/>
    <property type="match status" value="1"/>
</dbReference>